<dbReference type="AlphaFoldDB" id="A0A915HGU5"/>
<comment type="subcellular location">
    <subcellularLocation>
        <location evidence="1">Nucleus</location>
    </subcellularLocation>
</comment>
<proteinExistence type="predicted"/>
<dbReference type="InterPro" id="IPR009057">
    <property type="entry name" value="Homeodomain-like_sf"/>
</dbReference>
<accession>A0A915HGU5</accession>
<protein>
    <submittedName>
        <fullName evidence="3">HTH psq-type domain-containing protein</fullName>
    </submittedName>
</protein>
<reference evidence="3" key="1">
    <citation type="submission" date="2022-11" db="UniProtKB">
        <authorList>
            <consortium name="WormBaseParasite"/>
        </authorList>
    </citation>
    <scope>IDENTIFICATION</scope>
</reference>
<evidence type="ECO:0000256" key="1">
    <source>
        <dbReference type="ARBA" id="ARBA00004123"/>
    </source>
</evidence>
<dbReference type="GO" id="GO:0005634">
    <property type="term" value="C:nucleus"/>
    <property type="evidence" value="ECO:0007669"/>
    <property type="project" value="UniProtKB-SubCell"/>
</dbReference>
<dbReference type="WBParaSite" id="nRc.2.0.1.t00649-RA">
    <property type="protein sequence ID" value="nRc.2.0.1.t00649-RA"/>
    <property type="gene ID" value="nRc.2.0.1.g00649"/>
</dbReference>
<organism evidence="2 3">
    <name type="scientific">Romanomermis culicivorax</name>
    <name type="common">Nematode worm</name>
    <dbReference type="NCBI Taxonomy" id="13658"/>
    <lineage>
        <taxon>Eukaryota</taxon>
        <taxon>Metazoa</taxon>
        <taxon>Ecdysozoa</taxon>
        <taxon>Nematoda</taxon>
        <taxon>Enoplea</taxon>
        <taxon>Dorylaimia</taxon>
        <taxon>Mermithida</taxon>
        <taxon>Mermithoidea</taxon>
        <taxon>Mermithidae</taxon>
        <taxon>Romanomermis</taxon>
    </lineage>
</organism>
<evidence type="ECO:0000313" key="2">
    <source>
        <dbReference type="Proteomes" id="UP000887565"/>
    </source>
</evidence>
<dbReference type="SUPFAM" id="SSF46689">
    <property type="entry name" value="Homeodomain-like"/>
    <property type="match status" value="1"/>
</dbReference>
<evidence type="ECO:0000313" key="3">
    <source>
        <dbReference type="WBParaSite" id="nRc.2.0.1.t00649-RA"/>
    </source>
</evidence>
<keyword evidence="2" id="KW-1185">Reference proteome</keyword>
<dbReference type="Proteomes" id="UP000887565">
    <property type="component" value="Unplaced"/>
</dbReference>
<sequence>MPQHPKKKLGACAYKNYSVKTLHKALDASHASMSFCDASELYKISKSTLQYQLAGKNLNPPGCPTVLTKDE</sequence>
<name>A0A915HGU5_ROMCU</name>